<evidence type="ECO:0000259" key="2">
    <source>
        <dbReference type="Pfam" id="PF02470"/>
    </source>
</evidence>
<sequence length="496" mass="52749">MEYKANHALVGVLATLLIAGFAGFIYWFNAADTRMERVPYEVVFTGSVSGLGAGTNVLFNGIRVGNVTHVGIDPRDPSRVIARISVNATAPVMNDTRAILEVQGLTGMANIQLLGGTLEAGRLEAPGPDQVATLQGEPSDFQMIMESARDIVASAESTFSRIDGFFSANEERLGSTIANIENISASLASFAQGADEDSDLQAIMAGARATIESASASFAQIEAFFMDNQQSLGNTVANAEVFTAALAQNADGLESFLASMTDASNQIGPLADELRFLTTDVRALVEAVPPEEVRSTVADIGEFANALARNTGNIDEFFDDARTLAENLSGVSGGLQATLDLIDTATANIDPEVIGRAMDNIDRFSLALGDNATTVDTILTNARDITETLTGTADRVDAIVAQLNSMVESEDGSDFFGELAQAATAVRMLAERLDVRTAEITAGLTGFTNRGLGEYTQFAAEARGTLRRLDRILTNFERNPQILVFGGQNVRDFQSR</sequence>
<gene>
    <name evidence="3" type="ORF">GCM10011499_01660</name>
</gene>
<feature type="transmembrane region" description="Helical" evidence="1">
    <location>
        <begin position="7"/>
        <end position="28"/>
    </location>
</feature>
<dbReference type="PANTHER" id="PTHR36698">
    <property type="entry name" value="BLL5892 PROTEIN"/>
    <property type="match status" value="1"/>
</dbReference>
<organism evidence="3 4">
    <name type="scientific">Pelagibacterium lentulum</name>
    <dbReference type="NCBI Taxonomy" id="2029865"/>
    <lineage>
        <taxon>Bacteria</taxon>
        <taxon>Pseudomonadati</taxon>
        <taxon>Pseudomonadota</taxon>
        <taxon>Alphaproteobacteria</taxon>
        <taxon>Hyphomicrobiales</taxon>
        <taxon>Devosiaceae</taxon>
        <taxon>Pelagibacterium</taxon>
    </lineage>
</organism>
<feature type="domain" description="Mce/MlaD" evidence="2">
    <location>
        <begin position="40"/>
        <end position="114"/>
    </location>
</feature>
<comment type="caution">
    <text evidence="3">The sequence shown here is derived from an EMBL/GenBank/DDBJ whole genome shotgun (WGS) entry which is preliminary data.</text>
</comment>
<dbReference type="EMBL" id="BMKB01000001">
    <property type="protein sequence ID" value="GGA35983.1"/>
    <property type="molecule type" value="Genomic_DNA"/>
</dbReference>
<dbReference type="RefSeq" id="WP_127070689.1">
    <property type="nucleotide sequence ID" value="NZ_BMKB01000001.1"/>
</dbReference>
<dbReference type="PANTHER" id="PTHR36698:SF2">
    <property type="entry name" value="MCE_MLAD DOMAIN-CONTAINING PROTEIN"/>
    <property type="match status" value="1"/>
</dbReference>
<dbReference type="InterPro" id="IPR003399">
    <property type="entry name" value="Mce/MlaD"/>
</dbReference>
<accession>A0A916R5W3</accession>
<keyword evidence="1" id="KW-1133">Transmembrane helix</keyword>
<dbReference type="OrthoDB" id="9808689at2"/>
<evidence type="ECO:0000256" key="1">
    <source>
        <dbReference type="SAM" id="Phobius"/>
    </source>
</evidence>
<dbReference type="AlphaFoldDB" id="A0A916R5W3"/>
<keyword evidence="4" id="KW-1185">Reference proteome</keyword>
<keyword evidence="1" id="KW-0472">Membrane</keyword>
<evidence type="ECO:0000313" key="4">
    <source>
        <dbReference type="Proteomes" id="UP000596977"/>
    </source>
</evidence>
<evidence type="ECO:0000313" key="3">
    <source>
        <dbReference type="EMBL" id="GGA35983.1"/>
    </source>
</evidence>
<keyword evidence="1" id="KW-0812">Transmembrane</keyword>
<protein>
    <submittedName>
        <fullName evidence="3">ABC transporter substrate-binding protein</fullName>
    </submittedName>
</protein>
<dbReference type="Pfam" id="PF02470">
    <property type="entry name" value="MlaD"/>
    <property type="match status" value="1"/>
</dbReference>
<name>A0A916R5W3_9HYPH</name>
<dbReference type="Proteomes" id="UP000596977">
    <property type="component" value="Unassembled WGS sequence"/>
</dbReference>
<reference evidence="3 4" key="1">
    <citation type="journal article" date="2014" name="Int. J. Syst. Evol. Microbiol.">
        <title>Complete genome sequence of Corynebacterium casei LMG S-19264T (=DSM 44701T), isolated from a smear-ripened cheese.</title>
        <authorList>
            <consortium name="US DOE Joint Genome Institute (JGI-PGF)"/>
            <person name="Walter F."/>
            <person name="Albersmeier A."/>
            <person name="Kalinowski J."/>
            <person name="Ruckert C."/>
        </authorList>
    </citation>
    <scope>NUCLEOTIDE SEQUENCE [LARGE SCALE GENOMIC DNA]</scope>
    <source>
        <strain evidence="3 4">CGMCC 1.15896</strain>
    </source>
</reference>
<proteinExistence type="predicted"/>